<dbReference type="KEGG" id="lmur:CPS94_07815"/>
<dbReference type="EMBL" id="CP023565">
    <property type="protein sequence ID" value="AWZ38825.1"/>
    <property type="molecule type" value="Genomic_DNA"/>
</dbReference>
<reference evidence="3 4" key="1">
    <citation type="submission" date="2017-09" db="EMBL/GenBank/DDBJ databases">
        <title>Predominant Lactobacillus spp. isolated from feces of mice subjected to short-term calorie restriction.</title>
        <authorList>
            <person name="Zhang C."/>
            <person name="Zhao L."/>
            <person name="Pan F."/>
        </authorList>
    </citation>
    <scope>NUCLEOTIDE SEQUENCE [LARGE SCALE GENOMIC DNA]</scope>
    <source>
        <strain evidence="2 3">CR141</strain>
        <strain evidence="1 4">CR147</strain>
    </source>
</reference>
<sequence>MQRKYKLVVVMIVSLFLIGGASIAIIKEVEHLRIERQNCQKAESIQESKKEVKEQAKARQKIALWVVQHYEGKEAIEKIGVSKIYTNGIFGSAGESVAVIINGKEKNIIDGIHLGDDHIPKEPGARFENSDYKYSNEPLLNKDLNGVDVYYWRGNNNGTNE</sequence>
<organism evidence="1 4">
    <name type="scientific">Ligilactobacillus murinus</name>
    <dbReference type="NCBI Taxonomy" id="1622"/>
    <lineage>
        <taxon>Bacteria</taxon>
        <taxon>Bacillati</taxon>
        <taxon>Bacillota</taxon>
        <taxon>Bacilli</taxon>
        <taxon>Lactobacillales</taxon>
        <taxon>Lactobacillaceae</taxon>
        <taxon>Ligilactobacillus</taxon>
    </lineage>
</organism>
<dbReference type="Proteomes" id="UP000250153">
    <property type="component" value="Chromosome"/>
</dbReference>
<name>A0AAD0PBW2_9LACO</name>
<evidence type="ECO:0000313" key="1">
    <source>
        <dbReference type="EMBL" id="AWZ38825.1"/>
    </source>
</evidence>
<gene>
    <name evidence="2" type="ORF">CPQ89_01480</name>
    <name evidence="1" type="ORF">CPS94_07815</name>
</gene>
<dbReference type="AlphaFoldDB" id="A0AAD0PBW2"/>
<protein>
    <submittedName>
        <fullName evidence="1">Uncharacterized protein</fullName>
    </submittedName>
</protein>
<evidence type="ECO:0000313" key="2">
    <source>
        <dbReference type="EMBL" id="AWZ39796.1"/>
    </source>
</evidence>
<proteinExistence type="predicted"/>
<evidence type="ECO:0000313" key="4">
    <source>
        <dbReference type="Proteomes" id="UP000250153"/>
    </source>
</evidence>
<keyword evidence="3" id="KW-1185">Reference proteome</keyword>
<dbReference type="EMBL" id="CP023566">
    <property type="protein sequence ID" value="AWZ39796.1"/>
    <property type="molecule type" value="Genomic_DNA"/>
</dbReference>
<dbReference type="GeneID" id="48467048"/>
<evidence type="ECO:0000313" key="3">
    <source>
        <dbReference type="Proteomes" id="UP000250143"/>
    </source>
</evidence>
<dbReference type="Proteomes" id="UP000250143">
    <property type="component" value="Chromosome"/>
</dbReference>
<dbReference type="RefSeq" id="WP_112193496.1">
    <property type="nucleotide sequence ID" value="NZ_CP023565.1"/>
</dbReference>
<accession>A0AAD0PBW2</accession>